<dbReference type="GO" id="GO:0052689">
    <property type="term" value="F:carboxylic ester hydrolase activity"/>
    <property type="evidence" value="ECO:0007669"/>
    <property type="project" value="UniProtKB-ARBA"/>
</dbReference>
<dbReference type="PANTHER" id="PTHR22946">
    <property type="entry name" value="DIENELACTONE HYDROLASE DOMAIN-CONTAINING PROTEIN-RELATED"/>
    <property type="match status" value="1"/>
</dbReference>
<dbReference type="GO" id="GO:0006508">
    <property type="term" value="P:proteolysis"/>
    <property type="evidence" value="ECO:0007669"/>
    <property type="project" value="InterPro"/>
</dbReference>
<dbReference type="RefSeq" id="WP_076422546.1">
    <property type="nucleotide sequence ID" value="NZ_FTNM01000004.1"/>
</dbReference>
<dbReference type="SUPFAM" id="SSF53474">
    <property type="entry name" value="alpha/beta-Hydrolases"/>
    <property type="match status" value="1"/>
</dbReference>
<dbReference type="InterPro" id="IPR001375">
    <property type="entry name" value="Peptidase_S9_cat"/>
</dbReference>
<dbReference type="AlphaFoldDB" id="A0A1N6Z6Q6"/>
<evidence type="ECO:0000256" key="1">
    <source>
        <dbReference type="ARBA" id="ARBA00022801"/>
    </source>
</evidence>
<dbReference type="Pfam" id="PF00326">
    <property type="entry name" value="Peptidase_S9"/>
    <property type="match status" value="1"/>
</dbReference>
<dbReference type="GO" id="GO:0008236">
    <property type="term" value="F:serine-type peptidase activity"/>
    <property type="evidence" value="ECO:0007669"/>
    <property type="project" value="InterPro"/>
</dbReference>
<dbReference type="STRING" id="1077936.SAMN05421545_2787"/>
<sequence length="285" mass="32695">MADTLKVDFVVYPEHERPFTADATYTQDGNRKPVVLYTHGFKGFKDWGHFNLLANYFAEQGFVFIKFNFSHNGTSIDNDSDLHDMEAFGRNNFSIELEDLKSLIDMVHDEEGPLPQNELDLDRIYLIGHSRGGGSVILKAAEDTRVRAVATWAAVNNFDQRWDELEQEQWKKEGVQWVTNFRTGQQMPLYYQIVEDYLANVERLEIPKVIQKMQQPLLILHGEEDETLPVQMAHDLHTWKPDAELHLLPGADHSFGGQHPYQQEELPLAAKAAADLSIAFFNKHA</sequence>
<evidence type="ECO:0000313" key="3">
    <source>
        <dbReference type="EMBL" id="SIR22485.1"/>
    </source>
</evidence>
<dbReference type="OrthoDB" id="9808543at2"/>
<evidence type="ECO:0000313" key="4">
    <source>
        <dbReference type="Proteomes" id="UP000185924"/>
    </source>
</evidence>
<name>A0A1N6Z6Q6_9BACT</name>
<dbReference type="EMBL" id="FTNM01000004">
    <property type="protein sequence ID" value="SIR22485.1"/>
    <property type="molecule type" value="Genomic_DNA"/>
</dbReference>
<protein>
    <submittedName>
        <fullName evidence="3">Alpha/beta hydrolase family protein</fullName>
    </submittedName>
</protein>
<dbReference type="InterPro" id="IPR050261">
    <property type="entry name" value="FrsA_esterase"/>
</dbReference>
<organism evidence="3 4">
    <name type="scientific">Pontibacter lucknowensis</name>
    <dbReference type="NCBI Taxonomy" id="1077936"/>
    <lineage>
        <taxon>Bacteria</taxon>
        <taxon>Pseudomonadati</taxon>
        <taxon>Bacteroidota</taxon>
        <taxon>Cytophagia</taxon>
        <taxon>Cytophagales</taxon>
        <taxon>Hymenobacteraceae</taxon>
        <taxon>Pontibacter</taxon>
    </lineage>
</organism>
<keyword evidence="4" id="KW-1185">Reference proteome</keyword>
<feature type="domain" description="Peptidase S9 prolyl oligopeptidase catalytic" evidence="2">
    <location>
        <begin position="116"/>
        <end position="258"/>
    </location>
</feature>
<dbReference type="Gene3D" id="3.40.50.1820">
    <property type="entry name" value="alpha/beta hydrolase"/>
    <property type="match status" value="1"/>
</dbReference>
<dbReference type="InterPro" id="IPR029058">
    <property type="entry name" value="AB_hydrolase_fold"/>
</dbReference>
<dbReference type="Proteomes" id="UP000185924">
    <property type="component" value="Unassembled WGS sequence"/>
</dbReference>
<gene>
    <name evidence="3" type="ORF">SAMN05421545_2787</name>
</gene>
<keyword evidence="1 3" id="KW-0378">Hydrolase</keyword>
<accession>A0A1N6Z6Q6</accession>
<dbReference type="PANTHER" id="PTHR22946:SF9">
    <property type="entry name" value="POLYKETIDE TRANSFERASE AF380"/>
    <property type="match status" value="1"/>
</dbReference>
<evidence type="ECO:0000259" key="2">
    <source>
        <dbReference type="Pfam" id="PF00326"/>
    </source>
</evidence>
<proteinExistence type="predicted"/>
<reference evidence="4" key="1">
    <citation type="submission" date="2017-01" db="EMBL/GenBank/DDBJ databases">
        <authorList>
            <person name="Varghese N."/>
            <person name="Submissions S."/>
        </authorList>
    </citation>
    <scope>NUCLEOTIDE SEQUENCE [LARGE SCALE GENOMIC DNA]</scope>
    <source>
        <strain evidence="4">DM9</strain>
    </source>
</reference>